<organism evidence="3 4">
    <name type="scientific">Adhaeribacter swui</name>
    <dbReference type="NCBI Taxonomy" id="2086471"/>
    <lineage>
        <taxon>Bacteria</taxon>
        <taxon>Pseudomonadati</taxon>
        <taxon>Bacteroidota</taxon>
        <taxon>Cytophagia</taxon>
        <taxon>Cytophagales</taxon>
        <taxon>Hymenobacteraceae</taxon>
        <taxon>Adhaeribacter</taxon>
    </lineage>
</organism>
<feature type="transmembrane region" description="Helical" evidence="2">
    <location>
        <begin position="31"/>
        <end position="50"/>
    </location>
</feature>
<sequence length="159" mass="17916">MEIAKDKQPSKFTVFFENFAGKITLVSGKPISFLVSLAFVLVWGITGPLFNFSDTWQLVINTVTSIVTFLMVFLIQHAQNKDSQAIQLKLNEVVAALKGASNRLINIEDLSDEELKVLKSYYDQLADIAEKEESIVEAHSMEDARENQEAKERADHKPQ</sequence>
<reference evidence="3 4" key="1">
    <citation type="journal article" date="2018" name="Int. J. Syst. Evol. Microbiol.">
        <title>Adhaeribacter swui sp. nov., isolated from wet mud.</title>
        <authorList>
            <person name="Kim D.U."/>
            <person name="Kim K.W."/>
            <person name="Kang M.S."/>
            <person name="Kim J.Y."/>
            <person name="Jang J.H."/>
            <person name="Kim M.K."/>
        </authorList>
    </citation>
    <scope>NUCLEOTIDE SEQUENCE [LARGE SCALE GENOMIC DNA]</scope>
    <source>
        <strain evidence="3 4">KCTC 52873</strain>
    </source>
</reference>
<keyword evidence="2" id="KW-1133">Transmembrane helix</keyword>
<dbReference type="Pfam" id="PF04120">
    <property type="entry name" value="Iron_permease"/>
    <property type="match status" value="1"/>
</dbReference>
<accession>A0A7G7GCX2</accession>
<feature type="region of interest" description="Disordered" evidence="1">
    <location>
        <begin position="136"/>
        <end position="159"/>
    </location>
</feature>
<evidence type="ECO:0000313" key="3">
    <source>
        <dbReference type="EMBL" id="QNF35006.1"/>
    </source>
</evidence>
<dbReference type="AlphaFoldDB" id="A0A7G7GCX2"/>
<evidence type="ECO:0000313" key="4">
    <source>
        <dbReference type="Proteomes" id="UP000515237"/>
    </source>
</evidence>
<dbReference type="KEGG" id="aswu:HUW51_20620"/>
<keyword evidence="2" id="KW-0812">Transmembrane</keyword>
<dbReference type="InterPro" id="IPR007251">
    <property type="entry name" value="Iron_permease_Fet4"/>
</dbReference>
<dbReference type="RefSeq" id="WP_185271498.1">
    <property type="nucleotide sequence ID" value="NZ_CP055156.1"/>
</dbReference>
<gene>
    <name evidence="3" type="ORF">HUW51_20620</name>
</gene>
<name>A0A7G7GCX2_9BACT</name>
<feature type="transmembrane region" description="Helical" evidence="2">
    <location>
        <begin position="56"/>
        <end position="75"/>
    </location>
</feature>
<proteinExistence type="predicted"/>
<protein>
    <submittedName>
        <fullName evidence="3">Low affinity iron permease family protein</fullName>
    </submittedName>
</protein>
<evidence type="ECO:0000256" key="1">
    <source>
        <dbReference type="SAM" id="MobiDB-lite"/>
    </source>
</evidence>
<dbReference type="GO" id="GO:0055085">
    <property type="term" value="P:transmembrane transport"/>
    <property type="evidence" value="ECO:0007669"/>
    <property type="project" value="InterPro"/>
</dbReference>
<dbReference type="EMBL" id="CP055156">
    <property type="protein sequence ID" value="QNF35006.1"/>
    <property type="molecule type" value="Genomic_DNA"/>
</dbReference>
<keyword evidence="4" id="KW-1185">Reference proteome</keyword>
<dbReference type="Proteomes" id="UP000515237">
    <property type="component" value="Chromosome"/>
</dbReference>
<evidence type="ECO:0000256" key="2">
    <source>
        <dbReference type="SAM" id="Phobius"/>
    </source>
</evidence>
<keyword evidence="2" id="KW-0472">Membrane</keyword>